<organism evidence="1 2">
    <name type="scientific">Dallia pectoralis</name>
    <name type="common">Alaska blackfish</name>
    <dbReference type="NCBI Taxonomy" id="75939"/>
    <lineage>
        <taxon>Eukaryota</taxon>
        <taxon>Metazoa</taxon>
        <taxon>Chordata</taxon>
        <taxon>Craniata</taxon>
        <taxon>Vertebrata</taxon>
        <taxon>Euteleostomi</taxon>
        <taxon>Actinopterygii</taxon>
        <taxon>Neopterygii</taxon>
        <taxon>Teleostei</taxon>
        <taxon>Protacanthopterygii</taxon>
        <taxon>Esociformes</taxon>
        <taxon>Umbridae</taxon>
        <taxon>Dallia</taxon>
    </lineage>
</organism>
<proteinExistence type="predicted"/>
<protein>
    <submittedName>
        <fullName evidence="1">Uncharacterized protein</fullName>
    </submittedName>
</protein>
<accession>A0ACC2HLZ3</accession>
<evidence type="ECO:0000313" key="2">
    <source>
        <dbReference type="Proteomes" id="UP001157502"/>
    </source>
</evidence>
<name>A0ACC2HLZ3_DALPE</name>
<dbReference type="Proteomes" id="UP001157502">
    <property type="component" value="Chromosome 1"/>
</dbReference>
<dbReference type="EMBL" id="CM055728">
    <property type="protein sequence ID" value="KAJ8016493.1"/>
    <property type="molecule type" value="Genomic_DNA"/>
</dbReference>
<sequence>MFSIKQLTVLLNLVGAKPVSNLQSLKELLGEESYVPYYASEESAVGDKDRDTEKEAFASEVLHPLLSDDRSSSALIEVARLLSDIKTTPKRSWGRIKKGGMRSCFGVRLERIGSFSGLGC</sequence>
<reference evidence="1" key="1">
    <citation type="submission" date="2021-05" db="EMBL/GenBank/DDBJ databases">
        <authorList>
            <person name="Pan Q."/>
            <person name="Jouanno E."/>
            <person name="Zahm M."/>
            <person name="Klopp C."/>
            <person name="Cabau C."/>
            <person name="Louis A."/>
            <person name="Berthelot C."/>
            <person name="Parey E."/>
            <person name="Roest Crollius H."/>
            <person name="Montfort J."/>
            <person name="Robinson-Rechavi M."/>
            <person name="Bouchez O."/>
            <person name="Lampietro C."/>
            <person name="Lopez Roques C."/>
            <person name="Donnadieu C."/>
            <person name="Postlethwait J."/>
            <person name="Bobe J."/>
            <person name="Dillon D."/>
            <person name="Chandos A."/>
            <person name="von Hippel F."/>
            <person name="Guiguen Y."/>
        </authorList>
    </citation>
    <scope>NUCLEOTIDE SEQUENCE</scope>
    <source>
        <strain evidence="1">YG-Jan2019</strain>
    </source>
</reference>
<keyword evidence="2" id="KW-1185">Reference proteome</keyword>
<comment type="caution">
    <text evidence="1">The sequence shown here is derived from an EMBL/GenBank/DDBJ whole genome shotgun (WGS) entry which is preliminary data.</text>
</comment>
<evidence type="ECO:0000313" key="1">
    <source>
        <dbReference type="EMBL" id="KAJ8016493.1"/>
    </source>
</evidence>
<gene>
    <name evidence="1" type="ORF">DPEC_G00007800</name>
</gene>